<gene>
    <name evidence="1" type="ORF">DAI13_10080</name>
    <name evidence="2" type="ORF">NCTC13379_01837</name>
    <name evidence="3" type="ORF">P0083_09870</name>
</gene>
<accession>A0A855UG68</accession>
<evidence type="ECO:0000313" key="2">
    <source>
        <dbReference type="EMBL" id="STP65876.1"/>
    </source>
</evidence>
<name>A0A855UG68_ENTFL</name>
<protein>
    <recommendedName>
        <fullName evidence="7">50S ribosomal protein L23</fullName>
    </recommendedName>
</protein>
<proteinExistence type="predicted"/>
<dbReference type="EMBL" id="CP119528">
    <property type="protein sequence ID" value="WER41638.1"/>
    <property type="molecule type" value="Genomic_DNA"/>
</dbReference>
<evidence type="ECO:0000313" key="5">
    <source>
        <dbReference type="Proteomes" id="UP000254396"/>
    </source>
</evidence>
<dbReference type="Proteomes" id="UP001222182">
    <property type="component" value="Chromosome"/>
</dbReference>
<sequence>MNEAEVLAATYFDTCVIERISDIENVESGITEQVYFPIHDGKLPCAFSQGSMGNLPVIENKEAFKFNISYEEQKLFLEPNIKVKKGDRITITQGTGQKHVLFSKKPFYYPSHIEVVLSGSSIDE</sequence>
<evidence type="ECO:0000313" key="3">
    <source>
        <dbReference type="EMBL" id="WER41638.1"/>
    </source>
</evidence>
<reference evidence="2 5" key="2">
    <citation type="submission" date="2018-06" db="EMBL/GenBank/DDBJ databases">
        <authorList>
            <consortium name="Pathogen Informatics"/>
            <person name="Doyle S."/>
        </authorList>
    </citation>
    <scope>NUCLEOTIDE SEQUENCE [LARGE SCALE GENOMIC DNA]</scope>
    <source>
        <strain evidence="2 5">NCTC13379</strain>
    </source>
</reference>
<dbReference type="AlphaFoldDB" id="A0A855UG68"/>
<dbReference type="RefSeq" id="WP_002387285.1">
    <property type="nucleotide sequence ID" value="NZ_AP027297.1"/>
</dbReference>
<reference evidence="3 6" key="3">
    <citation type="submission" date="2023-03" db="EMBL/GenBank/DDBJ databases">
        <title>Complete genome sequence of an Enterococcus faecalis urinary isolate.</title>
        <authorList>
            <person name="Brauer A.L."/>
            <person name="Armbruster C.E."/>
        </authorList>
    </citation>
    <scope>NUCLEOTIDE SEQUENCE [LARGE SCALE GENOMIC DNA]</scope>
    <source>
        <strain evidence="3 6">3143</strain>
    </source>
</reference>
<evidence type="ECO:0000313" key="1">
    <source>
        <dbReference type="EMBL" id="PTN78079.1"/>
    </source>
</evidence>
<dbReference type="Proteomes" id="UP000244140">
    <property type="component" value="Unassembled WGS sequence"/>
</dbReference>
<organism evidence="1 4">
    <name type="scientific">Enterococcus faecalis</name>
    <name type="common">Streptococcus faecalis</name>
    <dbReference type="NCBI Taxonomy" id="1351"/>
    <lineage>
        <taxon>Bacteria</taxon>
        <taxon>Bacillati</taxon>
        <taxon>Bacillota</taxon>
        <taxon>Bacilli</taxon>
        <taxon>Lactobacillales</taxon>
        <taxon>Enterococcaceae</taxon>
        <taxon>Enterococcus</taxon>
    </lineage>
</organism>
<dbReference type="EMBL" id="UGIX01000001">
    <property type="protein sequence ID" value="STP65876.1"/>
    <property type="molecule type" value="Genomic_DNA"/>
</dbReference>
<evidence type="ECO:0000313" key="6">
    <source>
        <dbReference type="Proteomes" id="UP001222182"/>
    </source>
</evidence>
<evidence type="ECO:0008006" key="7">
    <source>
        <dbReference type="Google" id="ProtNLM"/>
    </source>
</evidence>
<reference evidence="1 4" key="1">
    <citation type="submission" date="2018-04" db="EMBL/GenBank/DDBJ databases">
        <authorList>
            <person name="Van Tyne D."/>
        </authorList>
    </citation>
    <scope>NUCLEOTIDE SEQUENCE [LARGE SCALE GENOMIC DNA]</scope>
    <source>
        <strain evidence="1 4">B2535</strain>
    </source>
</reference>
<dbReference type="Proteomes" id="UP000254396">
    <property type="component" value="Unassembled WGS sequence"/>
</dbReference>
<dbReference type="EMBL" id="PZZH01000001">
    <property type="protein sequence ID" value="PTN78079.1"/>
    <property type="molecule type" value="Genomic_DNA"/>
</dbReference>
<evidence type="ECO:0000313" key="4">
    <source>
        <dbReference type="Proteomes" id="UP000244140"/>
    </source>
</evidence>